<evidence type="ECO:0000313" key="4">
    <source>
        <dbReference type="EMBL" id="AOS89735.1"/>
    </source>
</evidence>
<dbReference type="VEuPathDB" id="FungiDB:ATCC64974_26740"/>
<dbReference type="GO" id="GO:0016491">
    <property type="term" value="F:oxidoreductase activity"/>
    <property type="evidence" value="ECO:0007669"/>
    <property type="project" value="UniProtKB-KW"/>
</dbReference>
<proteinExistence type="inferred from homology"/>
<evidence type="ECO:0000256" key="1">
    <source>
        <dbReference type="ARBA" id="ARBA00006484"/>
    </source>
</evidence>
<dbReference type="Gene3D" id="3.40.50.720">
    <property type="entry name" value="NAD(P)-binding Rossmann-like Domain"/>
    <property type="match status" value="1"/>
</dbReference>
<gene>
    <name evidence="4" type="primary">ASPNIGER_10355_1068681</name>
</gene>
<protein>
    <submittedName>
        <fullName evidence="4">Putative short chain dehydrogenase/reductase</fullName>
    </submittedName>
</protein>
<accession>A0A1D8DGP5</accession>
<comment type="similarity">
    <text evidence="1">Belongs to the short-chain dehydrogenases/reductases (SDR) family.</text>
</comment>
<dbReference type="Pfam" id="PF00106">
    <property type="entry name" value="adh_short"/>
    <property type="match status" value="1"/>
</dbReference>
<dbReference type="PRINTS" id="PR00081">
    <property type="entry name" value="GDHRDH"/>
</dbReference>
<dbReference type="VEuPathDB" id="FungiDB:M747DRAFT_368847"/>
<organism evidence="4">
    <name type="scientific">Aspergillus niger</name>
    <dbReference type="NCBI Taxonomy" id="5061"/>
    <lineage>
        <taxon>Eukaryota</taxon>
        <taxon>Fungi</taxon>
        <taxon>Dikarya</taxon>
        <taxon>Ascomycota</taxon>
        <taxon>Pezizomycotina</taxon>
        <taxon>Eurotiomycetes</taxon>
        <taxon>Eurotiomycetidae</taxon>
        <taxon>Eurotiales</taxon>
        <taxon>Aspergillaceae</taxon>
        <taxon>Aspergillus</taxon>
        <taxon>Aspergillus subgen. Circumdati</taxon>
    </lineage>
</organism>
<evidence type="ECO:0000256" key="3">
    <source>
        <dbReference type="ARBA" id="ARBA00023002"/>
    </source>
</evidence>
<dbReference type="PANTHER" id="PTHR24320">
    <property type="entry name" value="RETINOL DEHYDROGENASE"/>
    <property type="match status" value="1"/>
</dbReference>
<dbReference type="PANTHER" id="PTHR24320:SF282">
    <property type="entry name" value="WW DOMAIN-CONTAINING OXIDOREDUCTASE"/>
    <property type="match status" value="1"/>
</dbReference>
<dbReference type="EMBL" id="KX267736">
    <property type="protein sequence ID" value="AOS89735.1"/>
    <property type="molecule type" value="Genomic_DNA"/>
</dbReference>
<sequence length="353" mass="38403">MGKDLLSAIAIPELTGKVVIVTGGHTGLYVDSLGSNNNYLLLFDFFLVLVIQRIGSSFLVSLLTLSSTSGFGTSIELARHGARVYIASRSQSRFEHARRDIIAECSKREVDVRFLNLDLFSMSSVRQAAEQFVRQESRLHLLVNNAGVMCVPYDETRDGFEIQLAVNYIGHFLFTSLLLPTLQQTAAEAADKGSVRILNVSSDGHAKLAPKEGIVFSDMNMKAYSVWARYGHSKLANVLHSRELAKRYPDILALSVHPGTVKTGLAAGPISSTPLYKLIKPLVELGAPGPRKGAANILFAAVSPQLTLECHNGAYLLPIGRLSAPSKAGSDAKMAEELWEWTVNALSHVKVDE</sequence>
<dbReference type="VEuPathDB" id="FungiDB:An15g07860"/>
<keyword evidence="3" id="KW-0560">Oxidoreductase</keyword>
<keyword evidence="2" id="KW-0521">NADP</keyword>
<dbReference type="InterPro" id="IPR036291">
    <property type="entry name" value="NAD(P)-bd_dom_sf"/>
</dbReference>
<dbReference type="AlphaFoldDB" id="A0A1D8DGP5"/>
<dbReference type="SUPFAM" id="SSF51735">
    <property type="entry name" value="NAD(P)-binding Rossmann-fold domains"/>
    <property type="match status" value="1"/>
</dbReference>
<reference evidence="4" key="1">
    <citation type="journal article" date="2016" name="Front. Microbiol.">
        <title>Variation in fumonisin and ochratoxin production associated with differences in biosynthetic gene content in Aspergillus niger and A. welwitschiae isolates from multiple crop and geographic origins.</title>
        <authorList>
            <person name="Susca A."/>
            <person name="Proctor R.H."/>
            <person name="Morelli M."/>
            <person name="Haidukowski M."/>
            <person name="Gallo A."/>
            <person name="Logrieco A.F."/>
            <person name="Moretti A."/>
        </authorList>
    </citation>
    <scope>NUCLEOTIDE SEQUENCE</scope>
    <source>
        <strain evidence="4">ITEM 10355</strain>
    </source>
</reference>
<dbReference type="VEuPathDB" id="FungiDB:ASPNIDRAFT2_1134336"/>
<dbReference type="InterPro" id="IPR002347">
    <property type="entry name" value="SDR_fam"/>
</dbReference>
<name>A0A1D8DGP5_ASPNG</name>
<evidence type="ECO:0000256" key="2">
    <source>
        <dbReference type="ARBA" id="ARBA00022857"/>
    </source>
</evidence>